<protein>
    <submittedName>
        <fullName evidence="1">Uncharacterized protein</fullName>
    </submittedName>
</protein>
<accession>A0A7C4H3R8</accession>
<gene>
    <name evidence="1" type="ORF">ENU21_02860</name>
</gene>
<proteinExistence type="predicted"/>
<dbReference type="AlphaFoldDB" id="A0A7C4H3R8"/>
<evidence type="ECO:0000313" key="1">
    <source>
        <dbReference type="EMBL" id="HGM46683.1"/>
    </source>
</evidence>
<sequence>MKAQRRGYRLALLAELARRAAREGRTLDDLLFEAIEEYLWSRGQQPRRKLVEYARPSEPG</sequence>
<name>A0A7C4H3R8_THEPE</name>
<comment type="caution">
    <text evidence="1">The sequence shown here is derived from an EMBL/GenBank/DDBJ whole genome shotgun (WGS) entry which is preliminary data.</text>
</comment>
<organism evidence="1">
    <name type="scientific">Thermofilum pendens</name>
    <dbReference type="NCBI Taxonomy" id="2269"/>
    <lineage>
        <taxon>Archaea</taxon>
        <taxon>Thermoproteota</taxon>
        <taxon>Thermoprotei</taxon>
        <taxon>Thermofilales</taxon>
        <taxon>Thermofilaceae</taxon>
        <taxon>Thermofilum</taxon>
    </lineage>
</organism>
<reference evidence="1" key="1">
    <citation type="journal article" date="2020" name="mSystems">
        <title>Genome- and Community-Level Interaction Insights into Carbon Utilization and Element Cycling Functions of Hydrothermarchaeota in Hydrothermal Sediment.</title>
        <authorList>
            <person name="Zhou Z."/>
            <person name="Liu Y."/>
            <person name="Xu W."/>
            <person name="Pan J."/>
            <person name="Luo Z.H."/>
            <person name="Li M."/>
        </authorList>
    </citation>
    <scope>NUCLEOTIDE SEQUENCE</scope>
    <source>
        <strain evidence="1">SpSt-649</strain>
    </source>
</reference>
<dbReference type="EMBL" id="DTBQ01000081">
    <property type="protein sequence ID" value="HGM46683.1"/>
    <property type="molecule type" value="Genomic_DNA"/>
</dbReference>